<proteinExistence type="predicted"/>
<gene>
    <name evidence="2" type="ORF">GEOBRER4_n4054</name>
</gene>
<evidence type="ECO:0000313" key="3">
    <source>
        <dbReference type="Proteomes" id="UP000515472"/>
    </source>
</evidence>
<feature type="signal peptide" evidence="1">
    <location>
        <begin position="1"/>
        <end position="23"/>
    </location>
</feature>
<evidence type="ECO:0000256" key="1">
    <source>
        <dbReference type="SAM" id="SignalP"/>
    </source>
</evidence>
<dbReference type="EMBL" id="AP023213">
    <property type="protein sequence ID" value="BCG49149.1"/>
    <property type="molecule type" value="Genomic_DNA"/>
</dbReference>
<dbReference type="RefSeq" id="WP_185243674.1">
    <property type="nucleotide sequence ID" value="NZ_AP023213.1"/>
</dbReference>
<dbReference type="KEGG" id="gbn:GEOBRER4_38990"/>
<name>A0A6S6M6W6_9BACT</name>
<dbReference type="Proteomes" id="UP000515472">
    <property type="component" value="Chromosome"/>
</dbReference>
<accession>A0A6S6M6W6</accession>
<keyword evidence="3" id="KW-1185">Reference proteome</keyword>
<sequence>MKKLTSLLAAAIMTATLTVSAFAAGPVSGKVTKVDGDKVTVTVEGAVPAWAKKGANVTAAGGSPKVVAVEGNEVTLKFSKAKAAKIAVDSKMTLTECEGDELQGC</sequence>
<protein>
    <submittedName>
        <fullName evidence="2">Uncharacterized protein</fullName>
    </submittedName>
</protein>
<feature type="chain" id="PRO_5028140439" evidence="1">
    <location>
        <begin position="24"/>
        <end position="105"/>
    </location>
</feature>
<evidence type="ECO:0000313" key="2">
    <source>
        <dbReference type="EMBL" id="BCG49149.1"/>
    </source>
</evidence>
<dbReference type="AlphaFoldDB" id="A0A6S6M6W6"/>
<organism evidence="2 3">
    <name type="scientific">Citrifermentans bremense</name>
    <dbReference type="NCBI Taxonomy" id="60035"/>
    <lineage>
        <taxon>Bacteria</taxon>
        <taxon>Pseudomonadati</taxon>
        <taxon>Thermodesulfobacteriota</taxon>
        <taxon>Desulfuromonadia</taxon>
        <taxon>Geobacterales</taxon>
        <taxon>Geobacteraceae</taxon>
        <taxon>Citrifermentans</taxon>
    </lineage>
</organism>
<keyword evidence="1" id="KW-0732">Signal</keyword>
<reference evidence="2 3" key="1">
    <citation type="submission" date="2020-06" db="EMBL/GenBank/DDBJ databases">
        <title>Interaction of electrochemicaly active bacteria, Geobacter bremensis R4 on different carbon anode.</title>
        <authorList>
            <person name="Meng L."/>
            <person name="Yoshida N."/>
        </authorList>
    </citation>
    <scope>NUCLEOTIDE SEQUENCE [LARGE SCALE GENOMIC DNA]</scope>
    <source>
        <strain evidence="2 3">R4</strain>
    </source>
</reference>
<dbReference type="NCBIfam" id="NF040942">
    <property type="entry name" value="hypo_ExtJ"/>
    <property type="match status" value="1"/>
</dbReference>